<keyword evidence="12" id="KW-1185">Reference proteome</keyword>
<evidence type="ECO:0000259" key="10">
    <source>
        <dbReference type="PROSITE" id="PS51050"/>
    </source>
</evidence>
<dbReference type="CDD" id="cd01396">
    <property type="entry name" value="MeCP2_MBD"/>
    <property type="match status" value="1"/>
</dbReference>
<keyword evidence="2" id="KW-0479">Metal-binding</keyword>
<sequence>MMMMMEEEEQQQQLDSQGGNLKTAENNREVSLYAVQCSKCNKWRLISTLEEYEDIREASLQNPWSCGNKDDKSCEDPSNIDIDSTRIWAMDKPNLPKSPAGFERGMTIRRDCSRLDVYYETSNGKKLRSTTEVQKFLEANPGYKAAGIMISDFSFRAPRVLENTIPEEIVSKKKTKTSSMAVDDYIYDY</sequence>
<dbReference type="SMART" id="SM00391">
    <property type="entry name" value="MBD"/>
    <property type="match status" value="1"/>
</dbReference>
<evidence type="ECO:0000256" key="8">
    <source>
        <dbReference type="ARBA" id="ARBA00023242"/>
    </source>
</evidence>
<keyword evidence="5" id="KW-0805">Transcription regulation</keyword>
<dbReference type="SUPFAM" id="SSF54171">
    <property type="entry name" value="DNA-binding domain"/>
    <property type="match status" value="1"/>
</dbReference>
<evidence type="ECO:0000256" key="1">
    <source>
        <dbReference type="ARBA" id="ARBA00004123"/>
    </source>
</evidence>
<dbReference type="OrthoDB" id="10072024at2759"/>
<dbReference type="AlphaFoldDB" id="A0A4Y7J4I6"/>
<dbReference type="Gene3D" id="3.30.890.10">
    <property type="entry name" value="Methyl-cpg-binding Protein 2, Chain A"/>
    <property type="match status" value="1"/>
</dbReference>
<evidence type="ECO:0000256" key="2">
    <source>
        <dbReference type="ARBA" id="ARBA00022723"/>
    </source>
</evidence>
<evidence type="ECO:0000256" key="7">
    <source>
        <dbReference type="ARBA" id="ARBA00023163"/>
    </source>
</evidence>
<name>A0A4Y7J4I6_PAPSO</name>
<gene>
    <name evidence="11" type="ORF">C5167_014226</name>
</gene>
<feature type="domain" description="CW-type" evidence="10">
    <location>
        <begin position="27"/>
        <end position="82"/>
    </location>
</feature>
<evidence type="ECO:0000259" key="9">
    <source>
        <dbReference type="PROSITE" id="PS50982"/>
    </source>
</evidence>
<dbReference type="Gene3D" id="3.30.40.100">
    <property type="match status" value="1"/>
</dbReference>
<evidence type="ECO:0008006" key="13">
    <source>
        <dbReference type="Google" id="ProtNLM"/>
    </source>
</evidence>
<dbReference type="PANTHER" id="PTHR12396">
    <property type="entry name" value="METHYL-CPG BINDING PROTEIN, MBD"/>
    <property type="match status" value="1"/>
</dbReference>
<dbReference type="PROSITE" id="PS51050">
    <property type="entry name" value="ZF_CW"/>
    <property type="match status" value="1"/>
</dbReference>
<dbReference type="OMA" id="CEVIRRN"/>
<dbReference type="Gramene" id="RZC55366">
    <property type="protein sequence ID" value="RZC55366"/>
    <property type="gene ID" value="C5167_014226"/>
</dbReference>
<dbReference type="STRING" id="3469.A0A4Y7J4I6"/>
<dbReference type="GO" id="GO:0005634">
    <property type="term" value="C:nucleus"/>
    <property type="evidence" value="ECO:0007669"/>
    <property type="project" value="UniProtKB-SubCell"/>
</dbReference>
<protein>
    <recommendedName>
        <fullName evidence="13">MBD domain-containing protein</fullName>
    </recommendedName>
</protein>
<keyword evidence="3" id="KW-0863">Zinc-finger</keyword>
<dbReference type="GO" id="GO:0003677">
    <property type="term" value="F:DNA binding"/>
    <property type="evidence" value="ECO:0007669"/>
    <property type="project" value="UniProtKB-KW"/>
</dbReference>
<keyword evidence="6" id="KW-0238">DNA-binding</keyword>
<proteinExistence type="predicted"/>
<dbReference type="Pfam" id="PF01429">
    <property type="entry name" value="MBD"/>
    <property type="match status" value="1"/>
</dbReference>
<evidence type="ECO:0000256" key="5">
    <source>
        <dbReference type="ARBA" id="ARBA00023015"/>
    </source>
</evidence>
<keyword evidence="7" id="KW-0804">Transcription</keyword>
<reference evidence="11 12" key="1">
    <citation type="journal article" date="2018" name="Science">
        <title>The opium poppy genome and morphinan production.</title>
        <authorList>
            <person name="Guo L."/>
            <person name="Winzer T."/>
            <person name="Yang X."/>
            <person name="Li Y."/>
            <person name="Ning Z."/>
            <person name="He Z."/>
            <person name="Teodor R."/>
            <person name="Lu Y."/>
            <person name="Bowser T.A."/>
            <person name="Graham I.A."/>
            <person name="Ye K."/>
        </authorList>
    </citation>
    <scope>NUCLEOTIDE SEQUENCE [LARGE SCALE GENOMIC DNA]</scope>
    <source>
        <strain evidence="12">cv. HN1</strain>
        <tissue evidence="11">Leaves</tissue>
    </source>
</reference>
<dbReference type="PROSITE" id="PS50982">
    <property type="entry name" value="MBD"/>
    <property type="match status" value="1"/>
</dbReference>
<evidence type="ECO:0000313" key="12">
    <source>
        <dbReference type="Proteomes" id="UP000316621"/>
    </source>
</evidence>
<keyword evidence="8" id="KW-0539">Nucleus</keyword>
<organism evidence="11 12">
    <name type="scientific">Papaver somniferum</name>
    <name type="common">Opium poppy</name>
    <dbReference type="NCBI Taxonomy" id="3469"/>
    <lineage>
        <taxon>Eukaryota</taxon>
        <taxon>Viridiplantae</taxon>
        <taxon>Streptophyta</taxon>
        <taxon>Embryophyta</taxon>
        <taxon>Tracheophyta</taxon>
        <taxon>Spermatophyta</taxon>
        <taxon>Magnoliopsida</taxon>
        <taxon>Ranunculales</taxon>
        <taxon>Papaveraceae</taxon>
        <taxon>Papaveroideae</taxon>
        <taxon>Papaver</taxon>
    </lineage>
</organism>
<accession>A0A4Y7J4I6</accession>
<dbReference type="GO" id="GO:0008270">
    <property type="term" value="F:zinc ion binding"/>
    <property type="evidence" value="ECO:0007669"/>
    <property type="project" value="UniProtKB-KW"/>
</dbReference>
<evidence type="ECO:0000256" key="6">
    <source>
        <dbReference type="ARBA" id="ARBA00023125"/>
    </source>
</evidence>
<dbReference type="PANTHER" id="PTHR12396:SF10">
    <property type="entry name" value="METHYL-CPG-BINDING DOMAIN-CONTAINING PROTEIN 1-RELATED"/>
    <property type="match status" value="1"/>
</dbReference>
<dbReference type="EMBL" id="CM010717">
    <property type="protein sequence ID" value="RZC55366.1"/>
    <property type="molecule type" value="Genomic_DNA"/>
</dbReference>
<evidence type="ECO:0000313" key="11">
    <source>
        <dbReference type="EMBL" id="RZC55366.1"/>
    </source>
</evidence>
<dbReference type="Pfam" id="PF07496">
    <property type="entry name" value="zf-CW"/>
    <property type="match status" value="1"/>
</dbReference>
<evidence type="ECO:0000256" key="3">
    <source>
        <dbReference type="ARBA" id="ARBA00022771"/>
    </source>
</evidence>
<dbReference type="InterPro" id="IPR011124">
    <property type="entry name" value="Znf_CW"/>
</dbReference>
<keyword evidence="4" id="KW-0862">Zinc</keyword>
<comment type="subcellular location">
    <subcellularLocation>
        <location evidence="1">Nucleus</location>
    </subcellularLocation>
</comment>
<dbReference type="InterPro" id="IPR016177">
    <property type="entry name" value="DNA-bd_dom_sf"/>
</dbReference>
<dbReference type="Proteomes" id="UP000316621">
    <property type="component" value="Chromosome 3"/>
</dbReference>
<feature type="domain" description="MBD" evidence="9">
    <location>
        <begin position="88"/>
        <end position="160"/>
    </location>
</feature>
<dbReference type="InterPro" id="IPR001739">
    <property type="entry name" value="Methyl_CpG_DNA-bd"/>
</dbReference>
<evidence type="ECO:0000256" key="4">
    <source>
        <dbReference type="ARBA" id="ARBA00022833"/>
    </source>
</evidence>